<dbReference type="AlphaFoldDB" id="A0A180H480"/>
<keyword evidence="3" id="KW-1185">Reference proteome</keyword>
<accession>A0A180H480</accession>
<reference evidence="1" key="2">
    <citation type="submission" date="2016-05" db="EMBL/GenBank/DDBJ databases">
        <title>Comparative analysis highlights variable genome content of wheat rusts and divergence of the mating loci.</title>
        <authorList>
            <person name="Cuomo C.A."/>
            <person name="Bakkeren G."/>
            <person name="Szabo L."/>
            <person name="Khalil H."/>
            <person name="Joly D."/>
            <person name="Goldberg J."/>
            <person name="Young S."/>
            <person name="Zeng Q."/>
            <person name="Fellers J."/>
        </authorList>
    </citation>
    <scope>NUCLEOTIDE SEQUENCE [LARGE SCALE GENOMIC DNA]</scope>
    <source>
        <strain evidence="1">1-1 BBBD Race 1</strain>
    </source>
</reference>
<reference evidence="2 3" key="3">
    <citation type="journal article" date="2017" name="G3 (Bethesda)">
        <title>Comparative analysis highlights variable genome content of wheat rusts and divergence of the mating loci.</title>
        <authorList>
            <person name="Cuomo C.A."/>
            <person name="Bakkeren G."/>
            <person name="Khalil H.B."/>
            <person name="Panwar V."/>
            <person name="Joly D."/>
            <person name="Linning R."/>
            <person name="Sakthikumar S."/>
            <person name="Song X."/>
            <person name="Adiconis X."/>
            <person name="Fan L."/>
            <person name="Goldberg J.M."/>
            <person name="Levin J.Z."/>
            <person name="Young S."/>
            <person name="Zeng Q."/>
            <person name="Anikster Y."/>
            <person name="Bruce M."/>
            <person name="Wang M."/>
            <person name="Yin C."/>
            <person name="McCallum B."/>
            <person name="Szabo L.J."/>
            <person name="Hulbert S."/>
            <person name="Chen X."/>
            <person name="Fellers J.P."/>
        </authorList>
    </citation>
    <scope>NUCLEOTIDE SEQUENCE</scope>
    <source>
        <strain evidence="3">Isolate 1-1 / race 1 (BBBD)</strain>
        <strain evidence="2">isolate 1-1 / race 1 (BBBD)</strain>
    </source>
</reference>
<evidence type="ECO:0000313" key="1">
    <source>
        <dbReference type="EMBL" id="OAV99183.1"/>
    </source>
</evidence>
<dbReference type="Proteomes" id="UP000005240">
    <property type="component" value="Unassembled WGS sequence"/>
</dbReference>
<dbReference type="EnsemblFungi" id="PTTG_00006-t43_1">
    <property type="protein sequence ID" value="PTTG_00006-t43_1-p1"/>
    <property type="gene ID" value="PTTG_00006"/>
</dbReference>
<proteinExistence type="predicted"/>
<evidence type="ECO:0000313" key="3">
    <source>
        <dbReference type="Proteomes" id="UP000005240"/>
    </source>
</evidence>
<organism evidence="1">
    <name type="scientific">Puccinia triticina (isolate 1-1 / race 1 (BBBD))</name>
    <name type="common">Brown leaf rust fungus</name>
    <dbReference type="NCBI Taxonomy" id="630390"/>
    <lineage>
        <taxon>Eukaryota</taxon>
        <taxon>Fungi</taxon>
        <taxon>Dikarya</taxon>
        <taxon>Basidiomycota</taxon>
        <taxon>Pucciniomycotina</taxon>
        <taxon>Pucciniomycetes</taxon>
        <taxon>Pucciniales</taxon>
        <taxon>Pucciniaceae</taxon>
        <taxon>Puccinia</taxon>
    </lineage>
</organism>
<evidence type="ECO:0000313" key="2">
    <source>
        <dbReference type="EnsemblFungi" id="PTTG_00006-t43_1-p1"/>
    </source>
</evidence>
<protein>
    <submittedName>
        <fullName evidence="1 2">Uncharacterized protein</fullName>
    </submittedName>
</protein>
<dbReference type="OrthoDB" id="2502687at2759"/>
<sequence>MMPVDSTPLAEATNSMVKTSLLSITQTEPLAAVLIPEIRELIQATRAQTHDALALQNECRANNNVILALRDECRANNRVVMTRLGTVDTRLDTIETRLDTMETRLGNIETRLTRIEDITKAQVSHARQMADRFVIPAPPQRGRQGVQPM</sequence>
<gene>
    <name evidence="1" type="ORF">PTTG_00006</name>
</gene>
<dbReference type="EMBL" id="ADAS02000004">
    <property type="protein sequence ID" value="OAV99183.1"/>
    <property type="molecule type" value="Genomic_DNA"/>
</dbReference>
<reference evidence="1" key="1">
    <citation type="submission" date="2009-11" db="EMBL/GenBank/DDBJ databases">
        <authorList>
            <consortium name="The Broad Institute Genome Sequencing Platform"/>
            <person name="Ward D."/>
            <person name="Feldgarden M."/>
            <person name="Earl A."/>
            <person name="Young S.K."/>
            <person name="Zeng Q."/>
            <person name="Koehrsen M."/>
            <person name="Alvarado L."/>
            <person name="Berlin A."/>
            <person name="Bochicchio J."/>
            <person name="Borenstein D."/>
            <person name="Chapman S.B."/>
            <person name="Chen Z."/>
            <person name="Engels R."/>
            <person name="Freedman E."/>
            <person name="Gellesch M."/>
            <person name="Goldberg J."/>
            <person name="Griggs A."/>
            <person name="Gujja S."/>
            <person name="Heilman E."/>
            <person name="Heiman D."/>
            <person name="Hepburn T."/>
            <person name="Howarth C."/>
            <person name="Jen D."/>
            <person name="Larson L."/>
            <person name="Lewis B."/>
            <person name="Mehta T."/>
            <person name="Park D."/>
            <person name="Pearson M."/>
            <person name="Roberts A."/>
            <person name="Saif S."/>
            <person name="Shea T."/>
            <person name="Shenoy N."/>
            <person name="Sisk P."/>
            <person name="Stolte C."/>
            <person name="Sykes S."/>
            <person name="Thomson T."/>
            <person name="Walk T."/>
            <person name="White J."/>
            <person name="Yandava C."/>
            <person name="Izard J."/>
            <person name="Baranova O.V."/>
            <person name="Blanton J.M."/>
            <person name="Tanner A.C."/>
            <person name="Dewhirst F.E."/>
            <person name="Haas B."/>
            <person name="Nusbaum C."/>
            <person name="Birren B."/>
        </authorList>
    </citation>
    <scope>NUCLEOTIDE SEQUENCE [LARGE SCALE GENOMIC DNA]</scope>
    <source>
        <strain evidence="1">1-1 BBBD Race 1</strain>
    </source>
</reference>
<name>A0A180H480_PUCT1</name>
<reference evidence="2" key="4">
    <citation type="submission" date="2025-05" db="UniProtKB">
        <authorList>
            <consortium name="EnsemblFungi"/>
        </authorList>
    </citation>
    <scope>IDENTIFICATION</scope>
    <source>
        <strain evidence="2">isolate 1-1 / race 1 (BBBD)</strain>
    </source>
</reference>
<dbReference type="VEuPathDB" id="FungiDB:PTTG_00006"/>
<dbReference type="Gene3D" id="1.20.5.110">
    <property type="match status" value="1"/>
</dbReference>